<dbReference type="PROSITE" id="PS50846">
    <property type="entry name" value="HMA_2"/>
    <property type="match status" value="2"/>
</dbReference>
<dbReference type="Gene3D" id="3.40.1110.10">
    <property type="entry name" value="Calcium-transporting ATPase, cytoplasmic domain N"/>
    <property type="match status" value="1"/>
</dbReference>
<dbReference type="GO" id="GO:0005507">
    <property type="term" value="F:copper ion binding"/>
    <property type="evidence" value="ECO:0007669"/>
    <property type="project" value="InterPro"/>
</dbReference>
<feature type="transmembrane region" description="Helical" evidence="18">
    <location>
        <begin position="253"/>
        <end position="272"/>
    </location>
</feature>
<dbReference type="SFLD" id="SFLDS00003">
    <property type="entry name" value="Haloacid_Dehalogenase"/>
    <property type="match status" value="1"/>
</dbReference>
<dbReference type="InterPro" id="IPR017969">
    <property type="entry name" value="Heavy-metal-associated_CS"/>
</dbReference>
<dbReference type="InterPro" id="IPR023299">
    <property type="entry name" value="ATPase_P-typ_cyto_dom_N"/>
</dbReference>
<dbReference type="Pfam" id="PF00403">
    <property type="entry name" value="HMA"/>
    <property type="match status" value="2"/>
</dbReference>
<dbReference type="NCBIfam" id="TIGR00003">
    <property type="entry name" value="copper ion binding protein"/>
    <property type="match status" value="2"/>
</dbReference>
<dbReference type="PRINTS" id="PR00119">
    <property type="entry name" value="CATATPASE"/>
</dbReference>
<dbReference type="KEGG" id="pter:C2L65_28845"/>
<keyword evidence="12" id="KW-0460">Magnesium</keyword>
<dbReference type="GO" id="GO:0140581">
    <property type="term" value="F:P-type monovalent copper transporter activity"/>
    <property type="evidence" value="ECO:0007669"/>
    <property type="project" value="UniProtKB-EC"/>
</dbReference>
<evidence type="ECO:0000256" key="9">
    <source>
        <dbReference type="ARBA" id="ARBA00022741"/>
    </source>
</evidence>
<evidence type="ECO:0000256" key="4">
    <source>
        <dbReference type="ARBA" id="ARBA00022448"/>
    </source>
</evidence>
<feature type="domain" description="HMA" evidence="19">
    <location>
        <begin position="96"/>
        <end position="161"/>
    </location>
</feature>
<dbReference type="Pfam" id="PF00122">
    <property type="entry name" value="E1-E2_ATPase"/>
    <property type="match status" value="1"/>
</dbReference>
<dbReference type="CDD" id="cd00371">
    <property type="entry name" value="HMA"/>
    <property type="match status" value="2"/>
</dbReference>
<dbReference type="Pfam" id="PF00702">
    <property type="entry name" value="Hydrolase"/>
    <property type="match status" value="1"/>
</dbReference>
<dbReference type="SUPFAM" id="SSF56784">
    <property type="entry name" value="HAD-like"/>
    <property type="match status" value="1"/>
</dbReference>
<dbReference type="EC" id="7.2.2.8" evidence="3"/>
<evidence type="ECO:0000256" key="11">
    <source>
        <dbReference type="ARBA" id="ARBA00022840"/>
    </source>
</evidence>
<dbReference type="GO" id="GO:0043682">
    <property type="term" value="F:P-type divalent copper transporter activity"/>
    <property type="evidence" value="ECO:0007669"/>
    <property type="project" value="TreeGrafter"/>
</dbReference>
<dbReference type="FunFam" id="2.70.150.10:FF:000020">
    <property type="entry name" value="Copper-exporting P-type ATPase A"/>
    <property type="match status" value="1"/>
</dbReference>
<evidence type="ECO:0000256" key="5">
    <source>
        <dbReference type="ARBA" id="ARBA00022475"/>
    </source>
</evidence>
<dbReference type="SUPFAM" id="SSF55008">
    <property type="entry name" value="HMA, heavy metal-associated domain"/>
    <property type="match status" value="2"/>
</dbReference>
<feature type="transmembrane region" description="Helical" evidence="18">
    <location>
        <begin position="791"/>
        <end position="808"/>
    </location>
</feature>
<keyword evidence="5 18" id="KW-1003">Cell membrane</keyword>
<evidence type="ECO:0000259" key="19">
    <source>
        <dbReference type="PROSITE" id="PS50846"/>
    </source>
</evidence>
<keyword evidence="17 18" id="KW-0472">Membrane</keyword>
<protein>
    <recommendedName>
        <fullName evidence="3">P-type Cu(+) transporter</fullName>
        <ecNumber evidence="3">7.2.2.8</ecNumber>
    </recommendedName>
</protein>
<dbReference type="SFLD" id="SFLDG00002">
    <property type="entry name" value="C1.7:_P-type_atpase_like"/>
    <property type="match status" value="1"/>
</dbReference>
<keyword evidence="16" id="KW-0406">Ion transport</keyword>
<evidence type="ECO:0000256" key="15">
    <source>
        <dbReference type="ARBA" id="ARBA00023008"/>
    </source>
</evidence>
<dbReference type="EMBL" id="CP026112">
    <property type="protein sequence ID" value="AUT63518.1"/>
    <property type="molecule type" value="Genomic_DNA"/>
</dbReference>
<feature type="domain" description="HMA" evidence="19">
    <location>
        <begin position="17"/>
        <end position="82"/>
    </location>
</feature>
<evidence type="ECO:0000256" key="13">
    <source>
        <dbReference type="ARBA" id="ARBA00022967"/>
    </source>
</evidence>
<proteinExistence type="inferred from homology"/>
<dbReference type="Gene3D" id="2.70.150.10">
    <property type="entry name" value="Calcium-transporting ATPase, cytoplasmic transduction domain A"/>
    <property type="match status" value="1"/>
</dbReference>
<keyword evidence="8" id="KW-0677">Repeat</keyword>
<dbReference type="Proteomes" id="UP000243502">
    <property type="component" value="Chromosome 2"/>
</dbReference>
<evidence type="ECO:0000256" key="17">
    <source>
        <dbReference type="ARBA" id="ARBA00023136"/>
    </source>
</evidence>
<evidence type="ECO:0000313" key="20">
    <source>
        <dbReference type="EMBL" id="AUT63518.1"/>
    </source>
</evidence>
<feature type="transmembrane region" description="Helical" evidence="18">
    <location>
        <begin position="435"/>
        <end position="454"/>
    </location>
</feature>
<keyword evidence="6 18" id="KW-0812">Transmembrane</keyword>
<dbReference type="InterPro" id="IPR027256">
    <property type="entry name" value="P-typ_ATPase_IB"/>
</dbReference>
<dbReference type="InterPro" id="IPR006121">
    <property type="entry name" value="HMA_dom"/>
</dbReference>
<dbReference type="InterPro" id="IPR023214">
    <property type="entry name" value="HAD_sf"/>
</dbReference>
<evidence type="ECO:0000256" key="16">
    <source>
        <dbReference type="ARBA" id="ARBA00023065"/>
    </source>
</evidence>
<dbReference type="Gene3D" id="3.40.50.1000">
    <property type="entry name" value="HAD superfamily/HAD-like"/>
    <property type="match status" value="1"/>
</dbReference>
<evidence type="ECO:0000313" key="21">
    <source>
        <dbReference type="Proteomes" id="UP000243502"/>
    </source>
</evidence>
<dbReference type="FunFam" id="3.30.70.100:FF:000005">
    <property type="entry name" value="Copper-exporting P-type ATPase A"/>
    <property type="match status" value="2"/>
</dbReference>
<feature type="transmembrane region" description="Helical" evidence="18">
    <location>
        <begin position="188"/>
        <end position="207"/>
    </location>
</feature>
<gene>
    <name evidence="20" type="ORF">C2L65_28845</name>
</gene>
<dbReference type="InterPro" id="IPR059000">
    <property type="entry name" value="ATPase_P-type_domA"/>
</dbReference>
<keyword evidence="10" id="KW-0187">Copper transport</keyword>
<keyword evidence="7 18" id="KW-0479">Metal-binding</keyword>
<evidence type="ECO:0000256" key="7">
    <source>
        <dbReference type="ARBA" id="ARBA00022723"/>
    </source>
</evidence>
<feature type="transmembrane region" description="Helical" evidence="18">
    <location>
        <begin position="460"/>
        <end position="480"/>
    </location>
</feature>
<dbReference type="CDD" id="cd02094">
    <property type="entry name" value="P-type_ATPase_Cu-like"/>
    <property type="match status" value="1"/>
</dbReference>
<feature type="transmembrane region" description="Helical" evidence="18">
    <location>
        <begin position="278"/>
        <end position="295"/>
    </location>
</feature>
<keyword evidence="14 18" id="KW-1133">Transmembrane helix</keyword>
<feature type="transmembrane region" description="Helical" evidence="18">
    <location>
        <begin position="213"/>
        <end position="232"/>
    </location>
</feature>
<dbReference type="GO" id="GO:0060003">
    <property type="term" value="P:copper ion export"/>
    <property type="evidence" value="ECO:0007669"/>
    <property type="project" value="UniProtKB-ARBA"/>
</dbReference>
<comment type="similarity">
    <text evidence="2 18">Belongs to the cation transport ATPase (P-type) (TC 3.A.3) family. Type IB subfamily.</text>
</comment>
<comment type="subcellular location">
    <subcellularLocation>
        <location evidence="1">Cell membrane</location>
        <topology evidence="1">Multi-pass membrane protein</topology>
    </subcellularLocation>
</comment>
<dbReference type="InterPro" id="IPR018303">
    <property type="entry name" value="ATPase_P-typ_P_site"/>
</dbReference>
<dbReference type="AlphaFoldDB" id="A0A2I8EVP2"/>
<evidence type="ECO:0000256" key="18">
    <source>
        <dbReference type="RuleBase" id="RU362081"/>
    </source>
</evidence>
<dbReference type="SUPFAM" id="SSF81653">
    <property type="entry name" value="Calcium ATPase, transduction domain A"/>
    <property type="match status" value="1"/>
</dbReference>
<organism evidence="20 21">
    <name type="scientific">Paraburkholderia terrae</name>
    <dbReference type="NCBI Taxonomy" id="311230"/>
    <lineage>
        <taxon>Bacteria</taxon>
        <taxon>Pseudomonadati</taxon>
        <taxon>Pseudomonadota</taxon>
        <taxon>Betaproteobacteria</taxon>
        <taxon>Burkholderiales</taxon>
        <taxon>Burkholderiaceae</taxon>
        <taxon>Paraburkholderia</taxon>
    </lineage>
</organism>
<dbReference type="Gene3D" id="3.30.70.100">
    <property type="match status" value="2"/>
</dbReference>
<name>A0A2I8EVP2_9BURK</name>
<dbReference type="SUPFAM" id="SSF81665">
    <property type="entry name" value="Calcium ATPase, transmembrane domain M"/>
    <property type="match status" value="1"/>
</dbReference>
<dbReference type="InterPro" id="IPR023298">
    <property type="entry name" value="ATPase_P-typ_TM_dom_sf"/>
</dbReference>
<evidence type="ECO:0000256" key="14">
    <source>
        <dbReference type="ARBA" id="ARBA00022989"/>
    </source>
</evidence>
<keyword evidence="9 18" id="KW-0547">Nucleotide-binding</keyword>
<dbReference type="PANTHER" id="PTHR43520">
    <property type="entry name" value="ATP7, ISOFORM B"/>
    <property type="match status" value="1"/>
</dbReference>
<keyword evidence="15" id="KW-0186">Copper</keyword>
<evidence type="ECO:0000256" key="12">
    <source>
        <dbReference type="ARBA" id="ARBA00022842"/>
    </source>
</evidence>
<keyword evidence="13" id="KW-1278">Translocase</keyword>
<dbReference type="OrthoDB" id="8552908at2"/>
<dbReference type="GO" id="GO:0055070">
    <property type="term" value="P:copper ion homeostasis"/>
    <property type="evidence" value="ECO:0007669"/>
    <property type="project" value="TreeGrafter"/>
</dbReference>
<keyword evidence="4" id="KW-0813">Transport</keyword>
<dbReference type="SFLD" id="SFLDF00027">
    <property type="entry name" value="p-type_atpase"/>
    <property type="match status" value="1"/>
</dbReference>
<dbReference type="PANTHER" id="PTHR43520:SF8">
    <property type="entry name" value="P-TYPE CU(+) TRANSPORTER"/>
    <property type="match status" value="1"/>
</dbReference>
<feature type="transmembrane region" description="Helical" evidence="18">
    <location>
        <begin position="814"/>
        <end position="834"/>
    </location>
</feature>
<dbReference type="SUPFAM" id="SSF81660">
    <property type="entry name" value="Metal cation-transporting ATPase, ATP-binding domain N"/>
    <property type="match status" value="1"/>
</dbReference>
<reference evidence="20 21" key="1">
    <citation type="submission" date="2018-01" db="EMBL/GenBank/DDBJ databases">
        <title>Species boundaries and ecological features among Paraburkholderia terrae DSMZ17804T, P. hospita DSMZ17164T and P. caribensis DSMZ13236T.</title>
        <authorList>
            <person name="Pratama A.A."/>
        </authorList>
    </citation>
    <scope>NUCLEOTIDE SEQUENCE [LARGE SCALE GENOMIC DNA]</scope>
    <source>
        <strain evidence="20 21">DSM 17804</strain>
    </source>
</reference>
<dbReference type="PROSITE" id="PS01047">
    <property type="entry name" value="HMA_1"/>
    <property type="match status" value="2"/>
</dbReference>
<sequence>MTELAPPRAADTSRPAASSELDIQGMTCASCALRVEKALAKVPGVARASVNLATEKATVDADASVTTDTLVNAIRKAGYDAQPLNDAPPPDNDAQSTAELAIGGMTCAACSGRVEKALARIPGVTSASVNLATEKATVTTNGAVGVDQLIAAVTKAGYQATPLSADDATPAATEDKDAAARAAVRRELGAVVICALLTLPLIVPMFAEPLGLHAMLPATLQLALATVVQFVFGARFYRAAWKAVRAGAGNMDLLVALGTSAAYGVSVYQMALHPGDTMHLYFEASAVVITLVRFGKWLEARAKRQTTDAIRALNALRPDRARIVVGTEEHEVPLAQVRVGMLVAVRPGERVPVDGTVLQGRTHIDESLITGESLPVPKQQDDRVTAGSINGEGAITVTTTAIGAETTLARIIRLVETAQAEKAPIQRLVDRVSEIFVPAILAIALVTLVGWLIAGHGAETAILNAVAVLVIACPCALGLATPTAIMAGTGVAARHGVLIKDAQALEIAHQVRVVAFDKTGTLTVGQPSVTAFETADGVGRLNALALAAAVQRHSEHPLAKAVVKAFEADGGGAALPVSSDARAVAGRGVEADIGGETFAIGSSRWLGELGVAPSPALALRAQQLEAQGNTVSWLIGRGKTDAQIETQADTQAQALALIAFGDTLKPGARAAIERLSRMGVKSALVTGDNQGSAKSVAAALGIDEVYAQVLPSDKARVVHDLKIRTSSVVAMAGDGINDAPALAAADIGIAMATGTDVAMHAAGITLMRGDPALVADAIDISRRTWRKIQQNLFWAFVYNLIGIPLAAFGLLNPMIAGAAMAFSSVSVVTNALLLRTWRSSQ</sequence>
<dbReference type="NCBIfam" id="TIGR01511">
    <property type="entry name" value="ATPase-IB1_Cu"/>
    <property type="match status" value="1"/>
</dbReference>
<dbReference type="InterPro" id="IPR001757">
    <property type="entry name" value="P_typ_ATPase"/>
</dbReference>
<dbReference type="PROSITE" id="PS00154">
    <property type="entry name" value="ATPASE_E1_E2"/>
    <property type="match status" value="1"/>
</dbReference>
<evidence type="ECO:0000256" key="1">
    <source>
        <dbReference type="ARBA" id="ARBA00004651"/>
    </source>
</evidence>
<dbReference type="GO" id="GO:0005524">
    <property type="term" value="F:ATP binding"/>
    <property type="evidence" value="ECO:0007669"/>
    <property type="project" value="UniProtKB-UniRule"/>
</dbReference>
<dbReference type="GO" id="GO:0016887">
    <property type="term" value="F:ATP hydrolysis activity"/>
    <property type="evidence" value="ECO:0007669"/>
    <property type="project" value="InterPro"/>
</dbReference>
<dbReference type="InterPro" id="IPR044492">
    <property type="entry name" value="P_typ_ATPase_HD_dom"/>
</dbReference>
<dbReference type="NCBIfam" id="TIGR01494">
    <property type="entry name" value="ATPase_P-type"/>
    <property type="match status" value="2"/>
</dbReference>
<dbReference type="PRINTS" id="PR00942">
    <property type="entry name" value="CUATPASEI"/>
</dbReference>
<dbReference type="InterPro" id="IPR036412">
    <property type="entry name" value="HAD-like_sf"/>
</dbReference>
<dbReference type="InterPro" id="IPR036163">
    <property type="entry name" value="HMA_dom_sf"/>
</dbReference>
<evidence type="ECO:0000256" key="2">
    <source>
        <dbReference type="ARBA" id="ARBA00006024"/>
    </source>
</evidence>
<evidence type="ECO:0000256" key="10">
    <source>
        <dbReference type="ARBA" id="ARBA00022796"/>
    </source>
</evidence>
<dbReference type="NCBIfam" id="TIGR01525">
    <property type="entry name" value="ATPase-IB_hvy"/>
    <property type="match status" value="1"/>
</dbReference>
<evidence type="ECO:0000256" key="6">
    <source>
        <dbReference type="ARBA" id="ARBA00022692"/>
    </source>
</evidence>
<dbReference type="RefSeq" id="WP_042317280.1">
    <property type="nucleotide sequence ID" value="NZ_CP026112.1"/>
</dbReference>
<dbReference type="InterPro" id="IPR008250">
    <property type="entry name" value="ATPase_P-typ_transduc_dom_A_sf"/>
</dbReference>
<evidence type="ECO:0000256" key="3">
    <source>
        <dbReference type="ARBA" id="ARBA00012517"/>
    </source>
</evidence>
<accession>A0A2I8EVP2</accession>
<dbReference type="PRINTS" id="PR00943">
    <property type="entry name" value="CUATPASE"/>
</dbReference>
<dbReference type="InterPro" id="IPR006122">
    <property type="entry name" value="HMA_Cu_ion-bd"/>
</dbReference>
<keyword evidence="11 18" id="KW-0067">ATP-binding</keyword>
<evidence type="ECO:0000256" key="8">
    <source>
        <dbReference type="ARBA" id="ARBA00022737"/>
    </source>
</evidence>
<dbReference type="GO" id="GO:0005886">
    <property type="term" value="C:plasma membrane"/>
    <property type="evidence" value="ECO:0007669"/>
    <property type="project" value="UniProtKB-SubCell"/>
</dbReference>